<evidence type="ECO:0000313" key="1">
    <source>
        <dbReference type="EMBL" id="EOB03901.1"/>
    </source>
</evidence>
<proteinExistence type="predicted"/>
<organism evidence="1 2">
    <name type="scientific">Anas platyrhynchos</name>
    <name type="common">Mallard</name>
    <name type="synonym">Anas boschas</name>
    <dbReference type="NCBI Taxonomy" id="8839"/>
    <lineage>
        <taxon>Eukaryota</taxon>
        <taxon>Metazoa</taxon>
        <taxon>Chordata</taxon>
        <taxon>Craniata</taxon>
        <taxon>Vertebrata</taxon>
        <taxon>Euteleostomi</taxon>
        <taxon>Archelosauria</taxon>
        <taxon>Archosauria</taxon>
        <taxon>Dinosauria</taxon>
        <taxon>Saurischia</taxon>
        <taxon>Theropoda</taxon>
        <taxon>Coelurosauria</taxon>
        <taxon>Aves</taxon>
        <taxon>Neognathae</taxon>
        <taxon>Galloanserae</taxon>
        <taxon>Anseriformes</taxon>
        <taxon>Anatidae</taxon>
        <taxon>Anatinae</taxon>
        <taxon>Anas</taxon>
    </lineage>
</organism>
<reference evidence="2" key="1">
    <citation type="journal article" date="2013" name="Nat. Genet.">
        <title>The duck genome and transcriptome provide insight into an avian influenza virus reservoir species.</title>
        <authorList>
            <person name="Huang Y."/>
            <person name="Li Y."/>
            <person name="Burt D.W."/>
            <person name="Chen H."/>
            <person name="Zhang Y."/>
            <person name="Qian W."/>
            <person name="Kim H."/>
            <person name="Gan S."/>
            <person name="Zhao Y."/>
            <person name="Li J."/>
            <person name="Yi K."/>
            <person name="Feng H."/>
            <person name="Zhu P."/>
            <person name="Li B."/>
            <person name="Liu Q."/>
            <person name="Fairley S."/>
            <person name="Magor K.E."/>
            <person name="Du Z."/>
            <person name="Hu X."/>
            <person name="Goodman L."/>
            <person name="Tafer H."/>
            <person name="Vignal A."/>
            <person name="Lee T."/>
            <person name="Kim K.W."/>
            <person name="Sheng Z."/>
            <person name="An Y."/>
            <person name="Searle S."/>
            <person name="Herrero J."/>
            <person name="Groenen M.A."/>
            <person name="Crooijmans R.P."/>
            <person name="Faraut T."/>
            <person name="Cai Q."/>
            <person name="Webster R.G."/>
            <person name="Aldridge J.R."/>
            <person name="Warren W.C."/>
            <person name="Bartschat S."/>
            <person name="Kehr S."/>
            <person name="Marz M."/>
            <person name="Stadler P.F."/>
            <person name="Smith J."/>
            <person name="Kraus R.H."/>
            <person name="Zhao Y."/>
            <person name="Ren L."/>
            <person name="Fei J."/>
            <person name="Morisson M."/>
            <person name="Kaiser P."/>
            <person name="Griffin D.K."/>
            <person name="Rao M."/>
            <person name="Pitel F."/>
            <person name="Wang J."/>
            <person name="Li N."/>
        </authorList>
    </citation>
    <scope>NUCLEOTIDE SEQUENCE [LARGE SCALE GENOMIC DNA]</scope>
</reference>
<name>R0K1U0_ANAPL</name>
<keyword evidence="2" id="KW-1185">Reference proteome</keyword>
<gene>
    <name evidence="1" type="ORF">Anapl_16107</name>
</gene>
<sequence>MSILYLTALMDKEGRIDLQGQKLSASGPHMPAFRKLWSRSIASAMQRDSAAPDSYVQERSKQRHLTSVDVLQASIWGCHI</sequence>
<accession>R0K1U0</accession>
<dbReference type="AlphaFoldDB" id="R0K1U0"/>
<evidence type="ECO:0000313" key="2">
    <source>
        <dbReference type="Proteomes" id="UP000296049"/>
    </source>
</evidence>
<dbReference type="Proteomes" id="UP000296049">
    <property type="component" value="Unassembled WGS sequence"/>
</dbReference>
<protein>
    <submittedName>
        <fullName evidence="1">Uncharacterized protein</fullName>
    </submittedName>
</protein>
<dbReference type="EMBL" id="KB742824">
    <property type="protein sequence ID" value="EOB03901.1"/>
    <property type="molecule type" value="Genomic_DNA"/>
</dbReference>